<dbReference type="Proteomes" id="UP000239724">
    <property type="component" value="Unassembled WGS sequence"/>
</dbReference>
<accession>A0A2S6NKB6</accession>
<keyword evidence="4" id="KW-1185">Reference proteome</keyword>
<proteinExistence type="predicted"/>
<gene>
    <name evidence="3" type="ORF">CCS01_07245</name>
</gene>
<dbReference type="PANTHER" id="PTHR35565">
    <property type="entry name" value="CYTOPLASMIC PROTEIN-RELATED"/>
    <property type="match status" value="1"/>
</dbReference>
<evidence type="ECO:0000259" key="2">
    <source>
        <dbReference type="Pfam" id="PF05943"/>
    </source>
</evidence>
<evidence type="ECO:0000256" key="1">
    <source>
        <dbReference type="SAM" id="MobiDB-lite"/>
    </source>
</evidence>
<dbReference type="InterPro" id="IPR044031">
    <property type="entry name" value="TssC1_N"/>
</dbReference>
<dbReference type="Pfam" id="PF05943">
    <property type="entry name" value="VipB"/>
    <property type="match status" value="1"/>
</dbReference>
<evidence type="ECO:0000313" key="3">
    <source>
        <dbReference type="EMBL" id="PPQ35468.1"/>
    </source>
</evidence>
<dbReference type="OrthoDB" id="9764000at2"/>
<dbReference type="PANTHER" id="PTHR35565:SF3">
    <property type="entry name" value="TYPE VI SECRETION SYSTEM SHEATH PROTEIN TSSC1"/>
    <property type="match status" value="1"/>
</dbReference>
<organism evidence="3 4">
    <name type="scientific">Rhodopila globiformis</name>
    <name type="common">Rhodopseudomonas globiformis</name>
    <dbReference type="NCBI Taxonomy" id="1071"/>
    <lineage>
        <taxon>Bacteria</taxon>
        <taxon>Pseudomonadati</taxon>
        <taxon>Pseudomonadota</taxon>
        <taxon>Alphaproteobacteria</taxon>
        <taxon>Acetobacterales</taxon>
        <taxon>Acetobacteraceae</taxon>
        <taxon>Rhodopila</taxon>
    </lineage>
</organism>
<name>A0A2S6NKB6_RHOGL</name>
<sequence length="384" mass="41515">MSETASTLVVAPAGTTEPPAAAVRTGVLAGKFVGRNDPALAEAFAAFLNSNDAAAVEQWFGTDRAAALLRDPHALRGALDRDIAAIDAMLSEQVDAILHHPRLMKLEGSWRGLAWLVGGADLSTRLKIKVLNAAWPVICRDLEIASEFDQSQLFRKIYEQEFGSPGGEPYGFLMVDQEMRHRPDATARTDDLGALAALSGVVAAAFAPVLVGAAPALLEVDTFQDLANALDVTAPLRNADHARWRGLAARADMRFVGVALPRMLARPPWQDDGSRADGFHYTEYAPTAEQRVWCSAAYARRRDPARPAGLADALCQRQRLGHRRQPRAVPAGGRARGCAGNPRQARQFRLHRPAAAALSTRRRISNVPARDGFGRAMNQRGEAV</sequence>
<protein>
    <recommendedName>
        <fullName evidence="2">TssC1 N-terminal domain-containing protein</fullName>
    </recommendedName>
</protein>
<dbReference type="EMBL" id="NHRY01000072">
    <property type="protein sequence ID" value="PPQ35468.1"/>
    <property type="molecule type" value="Genomic_DNA"/>
</dbReference>
<feature type="domain" description="TssC1 N-terminal" evidence="2">
    <location>
        <begin position="80"/>
        <end position="299"/>
    </location>
</feature>
<reference evidence="3 4" key="1">
    <citation type="journal article" date="2018" name="Arch. Microbiol.">
        <title>New insights into the metabolic potential of the phototrophic purple bacterium Rhodopila globiformis DSM 161(T) from its draft genome sequence and evidence for a vanadium-dependent nitrogenase.</title>
        <authorList>
            <person name="Imhoff J.F."/>
            <person name="Rahn T."/>
            <person name="Kunzel S."/>
            <person name="Neulinger S.C."/>
        </authorList>
    </citation>
    <scope>NUCLEOTIDE SEQUENCE [LARGE SCALE GENOMIC DNA]</scope>
    <source>
        <strain evidence="3 4">DSM 161</strain>
    </source>
</reference>
<feature type="region of interest" description="Disordered" evidence="1">
    <location>
        <begin position="322"/>
        <end position="346"/>
    </location>
</feature>
<comment type="caution">
    <text evidence="3">The sequence shown here is derived from an EMBL/GenBank/DDBJ whole genome shotgun (WGS) entry which is preliminary data.</text>
</comment>
<dbReference type="AlphaFoldDB" id="A0A2S6NKB6"/>
<evidence type="ECO:0000313" key="4">
    <source>
        <dbReference type="Proteomes" id="UP000239724"/>
    </source>
</evidence>
<dbReference type="InterPro" id="IPR010269">
    <property type="entry name" value="T6SS_TssC-like"/>
</dbReference>